<dbReference type="InterPro" id="IPR036736">
    <property type="entry name" value="ACP-like_sf"/>
</dbReference>
<organism evidence="3 4">
    <name type="scientific">Lachnospira pectinoschiza</name>
    <dbReference type="NCBI Taxonomy" id="28052"/>
    <lineage>
        <taxon>Bacteria</taxon>
        <taxon>Bacillati</taxon>
        <taxon>Bacillota</taxon>
        <taxon>Clostridia</taxon>
        <taxon>Lachnospirales</taxon>
        <taxon>Lachnospiraceae</taxon>
        <taxon>Lachnospira</taxon>
    </lineage>
</organism>
<dbReference type="GO" id="GO:0044550">
    <property type="term" value="P:secondary metabolite biosynthetic process"/>
    <property type="evidence" value="ECO:0007669"/>
    <property type="project" value="TreeGrafter"/>
</dbReference>
<dbReference type="GO" id="GO:0005737">
    <property type="term" value="C:cytoplasm"/>
    <property type="evidence" value="ECO:0007669"/>
    <property type="project" value="TreeGrafter"/>
</dbReference>
<dbReference type="InterPro" id="IPR042099">
    <property type="entry name" value="ANL_N_sf"/>
</dbReference>
<dbReference type="SUPFAM" id="SSF47336">
    <property type="entry name" value="ACP-like"/>
    <property type="match status" value="1"/>
</dbReference>
<reference evidence="4" key="1">
    <citation type="submission" date="2016-10" db="EMBL/GenBank/DDBJ databases">
        <authorList>
            <person name="Varghese N."/>
            <person name="Submissions S."/>
        </authorList>
    </citation>
    <scope>NUCLEOTIDE SEQUENCE [LARGE SCALE GENOMIC DNA]</scope>
    <source>
        <strain evidence="4">M83</strain>
    </source>
</reference>
<proteinExistence type="predicted"/>
<dbReference type="AlphaFoldDB" id="A0A1G9TAN8"/>
<sequence>MCREAKLIPIQEMYCQTRKQNIDNNIVDRELYEIYCKRFEKDRFENSLDSLCNLHPALLSAFDFEKKRQYKSEEKLKPEYYLLNESYEESKKVIETYKEKIFSENCSINRVLKRLVVLLDNDGGATILTLTDGIGIDGESQEIMLKDLAYIYEGIKVKDEFSFFEFANEYVDRLEENKTRVEDFWKKKKSIEAFEPANNLNATEIKLISLREKLEGDILNKLKIVAAKNHLSLYALNLAAYLKTIERYTKQEEFAISLPRSIRDYEHENIENTIGMLTDFTPFLYRQKRDSILNLANAIQDFLWEIMDLEANSGMDAIKILQSKLDKQFGLKWSFTMLNRPKLISSNFIRKDIRVSTASTDAEMLLVENEDELNFHFVIRQDQINSELAHYLLENYLRLIKLIALEKIDITSDNFIYQLKEEKLIEEVNKTDKILVKKSLKELIKTSIKKNKDKTVIVYKDQKTSYEELDKKVKKVSLSLQEKFAKFSKVGEKQRIAILMNKSEEQIVTALAAIYLNLTYMPLETSLPVDDINYCLKNSEINLVIADKDNEEKAAKLNINYLKYEDLKSDLLMQEDIKNELDINGYEDGIAVIINTSGTTGRPKSVLIGEEGLVNSLLASYEAFELSKLDYLRTIAITNFCHDMSMFDYLGMLVLEGSFVIPEHDKQKDPNYLMSLIKNNRVNIWNSVPAIFEMLLYANEPNKSCYIESLRRVILGGDWVRVATAKEIRNLNSKLDLYSVGGPTETTLWNIFHKVRDEDLEKDYIPYGKPIWNTKYHLYLDDFSESPIGVVARLYVEGIGVTKGYASDMEETNRRYLNINSKCMFKSGDLGLRLKDGSIRFVGREDNQVKINGKRIELAGIERKCNEIEGVKINCCVVNNSSKKLVLFYEGDIKESSLRDKLEASLVSYMMPSKIVKLDKIPLSHNGKADRKLLSNYEFKQEQQVIKDESLESNLVAILQEVLGAEGINIEDNYYYLGGDSINAMQIISKLFHKYKVELDIYDILGNPEIKDWLPIIEEKIRQKTSNEDLLNLCKRFFNNDKIEREMSFTQMGGNETNLRAFSQKLGLSEFQILALPWIDCWEKKLGKEV</sequence>
<evidence type="ECO:0000259" key="2">
    <source>
        <dbReference type="PROSITE" id="PS50075"/>
    </source>
</evidence>
<dbReference type="Proteomes" id="UP000187651">
    <property type="component" value="Unassembled WGS sequence"/>
</dbReference>
<keyword evidence="4" id="KW-1185">Reference proteome</keyword>
<evidence type="ECO:0000313" key="4">
    <source>
        <dbReference type="Proteomes" id="UP000187651"/>
    </source>
</evidence>
<dbReference type="InterPro" id="IPR023213">
    <property type="entry name" value="CAT-like_dom_sf"/>
</dbReference>
<dbReference type="InterPro" id="IPR009081">
    <property type="entry name" value="PP-bd_ACP"/>
</dbReference>
<evidence type="ECO:0000256" key="1">
    <source>
        <dbReference type="ARBA" id="ARBA00001957"/>
    </source>
</evidence>
<dbReference type="SUPFAM" id="SSF52777">
    <property type="entry name" value="CoA-dependent acyltransferases"/>
    <property type="match status" value="2"/>
</dbReference>
<dbReference type="InterPro" id="IPR001242">
    <property type="entry name" value="Condensation_dom"/>
</dbReference>
<feature type="domain" description="Carrier" evidence="2">
    <location>
        <begin position="946"/>
        <end position="1021"/>
    </location>
</feature>
<dbReference type="GO" id="GO:0003824">
    <property type="term" value="F:catalytic activity"/>
    <property type="evidence" value="ECO:0007669"/>
    <property type="project" value="InterPro"/>
</dbReference>
<evidence type="ECO:0000313" key="3">
    <source>
        <dbReference type="EMBL" id="SDM44737.1"/>
    </source>
</evidence>
<dbReference type="Pfam" id="PF00550">
    <property type="entry name" value="PP-binding"/>
    <property type="match status" value="1"/>
</dbReference>
<dbReference type="InterPro" id="IPR020845">
    <property type="entry name" value="AMP-binding_CS"/>
</dbReference>
<dbReference type="PANTHER" id="PTHR45527">
    <property type="entry name" value="NONRIBOSOMAL PEPTIDE SYNTHETASE"/>
    <property type="match status" value="1"/>
</dbReference>
<dbReference type="GO" id="GO:0031177">
    <property type="term" value="F:phosphopantetheine binding"/>
    <property type="evidence" value="ECO:0007669"/>
    <property type="project" value="TreeGrafter"/>
</dbReference>
<dbReference type="Gene3D" id="3.30.300.30">
    <property type="match status" value="1"/>
</dbReference>
<dbReference type="InterPro" id="IPR000873">
    <property type="entry name" value="AMP-dep_synth/lig_dom"/>
</dbReference>
<dbReference type="Pfam" id="PF00668">
    <property type="entry name" value="Condensation"/>
    <property type="match status" value="1"/>
</dbReference>
<name>A0A1G9TAN8_9FIRM</name>
<gene>
    <name evidence="3" type="ORF">SAMN05216544_0281</name>
</gene>
<dbReference type="PANTHER" id="PTHR45527:SF1">
    <property type="entry name" value="FATTY ACID SYNTHASE"/>
    <property type="match status" value="1"/>
</dbReference>
<dbReference type="Gene3D" id="3.30.559.30">
    <property type="entry name" value="Nonribosomal peptide synthetase, condensation domain"/>
    <property type="match status" value="1"/>
</dbReference>
<protein>
    <submittedName>
        <fullName evidence="3">Amino acid adenylation domain-containing protein</fullName>
    </submittedName>
</protein>
<dbReference type="InterPro" id="IPR045851">
    <property type="entry name" value="AMP-bd_C_sf"/>
</dbReference>
<dbReference type="GO" id="GO:0043041">
    <property type="term" value="P:amino acid activation for nonribosomal peptide biosynthetic process"/>
    <property type="evidence" value="ECO:0007669"/>
    <property type="project" value="TreeGrafter"/>
</dbReference>
<comment type="cofactor">
    <cofactor evidence="1">
        <name>pantetheine 4'-phosphate</name>
        <dbReference type="ChEBI" id="CHEBI:47942"/>
    </cofactor>
</comment>
<accession>A0A1G9TAN8</accession>
<dbReference type="PROSITE" id="PS50075">
    <property type="entry name" value="CARRIER"/>
    <property type="match status" value="1"/>
</dbReference>
<dbReference type="PROSITE" id="PS00455">
    <property type="entry name" value="AMP_BINDING"/>
    <property type="match status" value="1"/>
</dbReference>
<dbReference type="OrthoDB" id="9778383at2"/>
<dbReference type="RefSeq" id="WP_074520576.1">
    <property type="nucleotide sequence ID" value="NZ_FNHZ01000001.1"/>
</dbReference>
<dbReference type="SUPFAM" id="SSF56801">
    <property type="entry name" value="Acetyl-CoA synthetase-like"/>
    <property type="match status" value="1"/>
</dbReference>
<dbReference type="Gene3D" id="3.40.50.12780">
    <property type="entry name" value="N-terminal domain of ligase-like"/>
    <property type="match status" value="1"/>
</dbReference>
<dbReference type="Gene3D" id="1.10.1200.10">
    <property type="entry name" value="ACP-like"/>
    <property type="match status" value="1"/>
</dbReference>
<dbReference type="Gene3D" id="3.30.559.10">
    <property type="entry name" value="Chloramphenicol acetyltransferase-like domain"/>
    <property type="match status" value="1"/>
</dbReference>
<dbReference type="Pfam" id="PF00501">
    <property type="entry name" value="AMP-binding"/>
    <property type="match status" value="1"/>
</dbReference>
<dbReference type="EMBL" id="FNHZ01000001">
    <property type="protein sequence ID" value="SDM44737.1"/>
    <property type="molecule type" value="Genomic_DNA"/>
</dbReference>
<dbReference type="GO" id="GO:0008610">
    <property type="term" value="P:lipid biosynthetic process"/>
    <property type="evidence" value="ECO:0007669"/>
    <property type="project" value="UniProtKB-ARBA"/>
</dbReference>